<dbReference type="Proteomes" id="UP001162992">
    <property type="component" value="Chromosome 20"/>
</dbReference>
<evidence type="ECO:0000313" key="1">
    <source>
        <dbReference type="EMBL" id="KAJ7518632.1"/>
    </source>
</evidence>
<proteinExistence type="predicted"/>
<organism evidence="1 2">
    <name type="scientific">Diphasiastrum complanatum</name>
    <name type="common">Issler's clubmoss</name>
    <name type="synonym">Lycopodium complanatum</name>
    <dbReference type="NCBI Taxonomy" id="34168"/>
    <lineage>
        <taxon>Eukaryota</taxon>
        <taxon>Viridiplantae</taxon>
        <taxon>Streptophyta</taxon>
        <taxon>Embryophyta</taxon>
        <taxon>Tracheophyta</taxon>
        <taxon>Lycopodiopsida</taxon>
        <taxon>Lycopodiales</taxon>
        <taxon>Lycopodiaceae</taxon>
        <taxon>Lycopodioideae</taxon>
        <taxon>Diphasiastrum</taxon>
    </lineage>
</organism>
<dbReference type="EMBL" id="CM055111">
    <property type="protein sequence ID" value="KAJ7518632.1"/>
    <property type="molecule type" value="Genomic_DNA"/>
</dbReference>
<gene>
    <name evidence="1" type="ORF">O6H91_20G001200</name>
</gene>
<keyword evidence="2" id="KW-1185">Reference proteome</keyword>
<name>A0ACC2AM52_DIPCM</name>
<evidence type="ECO:0000313" key="2">
    <source>
        <dbReference type="Proteomes" id="UP001162992"/>
    </source>
</evidence>
<protein>
    <submittedName>
        <fullName evidence="1">Uncharacterized protein</fullName>
    </submittedName>
</protein>
<reference evidence="2" key="1">
    <citation type="journal article" date="2024" name="Proc. Natl. Acad. Sci. U.S.A.">
        <title>Extraordinary preservation of gene collinearity over three hundred million years revealed in homosporous lycophytes.</title>
        <authorList>
            <person name="Li C."/>
            <person name="Wickell D."/>
            <person name="Kuo L.Y."/>
            <person name="Chen X."/>
            <person name="Nie B."/>
            <person name="Liao X."/>
            <person name="Peng D."/>
            <person name="Ji J."/>
            <person name="Jenkins J."/>
            <person name="Williams M."/>
            <person name="Shu S."/>
            <person name="Plott C."/>
            <person name="Barry K."/>
            <person name="Rajasekar S."/>
            <person name="Grimwood J."/>
            <person name="Han X."/>
            <person name="Sun S."/>
            <person name="Hou Z."/>
            <person name="He W."/>
            <person name="Dai G."/>
            <person name="Sun C."/>
            <person name="Schmutz J."/>
            <person name="Leebens-Mack J.H."/>
            <person name="Li F.W."/>
            <person name="Wang L."/>
        </authorList>
    </citation>
    <scope>NUCLEOTIDE SEQUENCE [LARGE SCALE GENOMIC DNA]</scope>
    <source>
        <strain evidence="2">cv. PW_Plant_1</strain>
    </source>
</reference>
<accession>A0ACC2AM52</accession>
<sequence>MNHSVSVAVPKSEPIARPDVVNLQRWLVALCAIRFDLEQGQIVEECYPAGVLSADEELDVAFSSFPDSMSQDQRHATIHDCVFSFRIRRRRSAAVASSGTCCASSLLNFDRSGLDEKSAQKARAEFSGNNADYARSYSTGCSFSGVDDTLSSDLKQDFLIGGRTPQTVIELATPCNLDADGNTSGDSGEIRRSLNISGYHTSFPSPKRRARSSSTASPESQHRKSFDEKNGSLINQSGPGSGAQRYLYGFVFNRQRQDETLQRGGEQKSVVILSERPYSCVFKPLIQIVGPLFFEIGSQALEQVAINVSQWPDPKHGAMMELYVANTILKVHLPPAHTLPPGCGTPMDDFTSAMAPASPLNQSVPQGIFHEVDLFGTFRGLLMELWVLWELVLVGESLLVMAPTPSQCGEAVAALVGLVAPLPCSIDFRPYFTIHDPDFATLNCLKEGERVPPMILGVTNLFFLKALKSLTNVVSVGTAPISSNRHTINPRLLPPFGVTGNRGRLPIHVQLSPFKRLSPANLLKFARMKRDGPLCLMVEHREAFWTNYVSATKPDTIILNRLVDAAPVPRLEESMRVVNNEILRRHFLELTTNFLAPFGPFLRAIAPQEGASPFADPPPLPPFDAHDFLESLAARGPGKFLLKRLHANWLDLYRRFLKGPNFMPWFQRRRAVAEQEQHRIWRVARAKVDMRPFLSKLSEVEIVDLFHAVVRHLLADMQRAGLVNMEASICQKLRNDLRIIYNLLPRDMQQLLLCNPQHAALLQIAREFTRLPGRLPIQMSHDGLGSPALQSAGFINYSSSISRSQELAQDPLDLNML</sequence>
<comment type="caution">
    <text evidence="1">The sequence shown here is derived from an EMBL/GenBank/DDBJ whole genome shotgun (WGS) entry which is preliminary data.</text>
</comment>